<dbReference type="Pfam" id="PF00707">
    <property type="entry name" value="IF3_C"/>
    <property type="match status" value="1"/>
</dbReference>
<dbReference type="Pfam" id="PF05198">
    <property type="entry name" value="IF3_N"/>
    <property type="match status" value="1"/>
</dbReference>
<evidence type="ECO:0000259" key="8">
    <source>
        <dbReference type="Pfam" id="PF05198"/>
    </source>
</evidence>
<evidence type="ECO:0000259" key="7">
    <source>
        <dbReference type="Pfam" id="PF00707"/>
    </source>
</evidence>
<dbReference type="SUPFAM" id="SSF55200">
    <property type="entry name" value="Translation initiation factor IF3, C-terminal domain"/>
    <property type="match status" value="1"/>
</dbReference>
<dbReference type="InterPro" id="IPR019814">
    <property type="entry name" value="Translation_initiation_fac_3_N"/>
</dbReference>
<sequence>MSVISKNELMINEEIRDKEVRLIDADGTMLGIVAIKEAQMLANNKNLDLVKIAPQAVPPVCKIMDYGKYMFELAKKEKEARKNQKIINIKEVRFSPSIEDHDFEFKVKNAYKFLQNGDKVKVSIKFRGREMHYTSMGNEILDRFAEAVKDVGIVEKKPKLEGKSMIMILNPKQ</sequence>
<dbReference type="GO" id="GO:0043022">
    <property type="term" value="F:ribosome binding"/>
    <property type="evidence" value="ECO:0007669"/>
    <property type="project" value="UniProtKB-ARBA"/>
</dbReference>
<comment type="function">
    <text evidence="4 6">IF-3 binds to the 30S ribosomal subunit and shifts the equilibrium between 70S ribosomes and their 50S and 30S subunits in favor of the free subunits, thus enhancing the availability of 30S subunits on which protein synthesis initiation begins.</text>
</comment>
<dbReference type="PROSITE" id="PS00938">
    <property type="entry name" value="IF3"/>
    <property type="match status" value="1"/>
</dbReference>
<evidence type="ECO:0000256" key="1">
    <source>
        <dbReference type="ARBA" id="ARBA00005439"/>
    </source>
</evidence>
<gene>
    <name evidence="4" type="primary">infC</name>
    <name evidence="9" type="ORF">EHE19_013250</name>
</gene>
<dbReference type="InterPro" id="IPR019815">
    <property type="entry name" value="Translation_initiation_fac_3_C"/>
</dbReference>
<evidence type="ECO:0000256" key="3">
    <source>
        <dbReference type="ARBA" id="ARBA00022917"/>
    </source>
</evidence>
<dbReference type="Proteomes" id="UP000306409">
    <property type="component" value="Chromosome"/>
</dbReference>
<dbReference type="PANTHER" id="PTHR10938">
    <property type="entry name" value="TRANSLATION INITIATION FACTOR IF-3"/>
    <property type="match status" value="1"/>
</dbReference>
<dbReference type="KEGG" id="rher:EHE19_013250"/>
<dbReference type="AlphaFoldDB" id="A0A4U7JDK8"/>
<keyword evidence="10" id="KW-1185">Reference proteome</keyword>
<dbReference type="GO" id="GO:0003743">
    <property type="term" value="F:translation initiation factor activity"/>
    <property type="evidence" value="ECO:0007669"/>
    <property type="project" value="UniProtKB-UniRule"/>
</dbReference>
<dbReference type="GO" id="GO:0032790">
    <property type="term" value="P:ribosome disassembly"/>
    <property type="evidence" value="ECO:0007669"/>
    <property type="project" value="TreeGrafter"/>
</dbReference>
<accession>A0A4U7JDK8</accession>
<comment type="subunit">
    <text evidence="4 6">Monomer.</text>
</comment>
<reference evidence="9 10" key="1">
    <citation type="submission" date="2020-09" db="EMBL/GenBank/DDBJ databases">
        <title>Characterization and genome sequencing of Ruminiclostridium sp. nov. MA18.</title>
        <authorList>
            <person name="Rettenmaier R."/>
            <person name="Kowollik M.-L."/>
            <person name="Liebl W."/>
            <person name="Zverlov V."/>
        </authorList>
    </citation>
    <scope>NUCLEOTIDE SEQUENCE [LARGE SCALE GENOMIC DNA]</scope>
    <source>
        <strain evidence="9 10">MA18</strain>
    </source>
</reference>
<evidence type="ECO:0000256" key="4">
    <source>
        <dbReference type="HAMAP-Rule" id="MF_00080"/>
    </source>
</evidence>
<dbReference type="SUPFAM" id="SSF54364">
    <property type="entry name" value="Translation initiation factor IF3, N-terminal domain"/>
    <property type="match status" value="1"/>
</dbReference>
<dbReference type="GO" id="GO:0016020">
    <property type="term" value="C:membrane"/>
    <property type="evidence" value="ECO:0007669"/>
    <property type="project" value="TreeGrafter"/>
</dbReference>
<dbReference type="InterPro" id="IPR036788">
    <property type="entry name" value="T_IF-3_C_sf"/>
</dbReference>
<dbReference type="InterPro" id="IPR001288">
    <property type="entry name" value="Translation_initiation_fac_3"/>
</dbReference>
<evidence type="ECO:0000313" key="10">
    <source>
        <dbReference type="Proteomes" id="UP000306409"/>
    </source>
</evidence>
<protein>
    <recommendedName>
        <fullName evidence="4 5">Translation initiation factor IF-3</fullName>
    </recommendedName>
</protein>
<evidence type="ECO:0000313" key="9">
    <source>
        <dbReference type="EMBL" id="QNU65857.1"/>
    </source>
</evidence>
<evidence type="ECO:0000256" key="6">
    <source>
        <dbReference type="RuleBase" id="RU000646"/>
    </source>
</evidence>
<dbReference type="Gene3D" id="3.10.20.80">
    <property type="entry name" value="Translation initiation factor 3 (IF-3), N-terminal domain"/>
    <property type="match status" value="1"/>
</dbReference>
<dbReference type="EMBL" id="CP061336">
    <property type="protein sequence ID" value="QNU65857.1"/>
    <property type="molecule type" value="Genomic_DNA"/>
</dbReference>
<comment type="similarity">
    <text evidence="1 4 6">Belongs to the IF-3 family.</text>
</comment>
<dbReference type="GO" id="GO:0005829">
    <property type="term" value="C:cytosol"/>
    <property type="evidence" value="ECO:0007669"/>
    <property type="project" value="TreeGrafter"/>
</dbReference>
<dbReference type="NCBIfam" id="TIGR00168">
    <property type="entry name" value="infC"/>
    <property type="match status" value="1"/>
</dbReference>
<keyword evidence="4" id="KW-0963">Cytoplasm</keyword>
<comment type="subcellular location">
    <subcellularLocation>
        <location evidence="4 6">Cytoplasm</location>
    </subcellularLocation>
</comment>
<keyword evidence="3 4" id="KW-0648">Protein biosynthesis</keyword>
<dbReference type="Gene3D" id="3.30.110.10">
    <property type="entry name" value="Translation initiation factor 3 (IF-3), C-terminal domain"/>
    <property type="match status" value="1"/>
</dbReference>
<dbReference type="PANTHER" id="PTHR10938:SF0">
    <property type="entry name" value="TRANSLATION INITIATION FACTOR IF-3, MITOCHONDRIAL"/>
    <property type="match status" value="1"/>
</dbReference>
<dbReference type="HAMAP" id="MF_00080">
    <property type="entry name" value="IF_3"/>
    <property type="match status" value="1"/>
</dbReference>
<organism evidence="9 10">
    <name type="scientific">Ruminiclostridium herbifermentans</name>
    <dbReference type="NCBI Taxonomy" id="2488810"/>
    <lineage>
        <taxon>Bacteria</taxon>
        <taxon>Bacillati</taxon>
        <taxon>Bacillota</taxon>
        <taxon>Clostridia</taxon>
        <taxon>Eubacteriales</taxon>
        <taxon>Oscillospiraceae</taxon>
        <taxon>Ruminiclostridium</taxon>
    </lineage>
</organism>
<feature type="domain" description="Translation initiation factor 3 N-terminal" evidence="8">
    <location>
        <begin position="11"/>
        <end position="80"/>
    </location>
</feature>
<evidence type="ECO:0000256" key="5">
    <source>
        <dbReference type="NCBIfam" id="TIGR00168"/>
    </source>
</evidence>
<dbReference type="FunFam" id="3.10.20.80:FF:000001">
    <property type="entry name" value="Translation initiation factor IF-3"/>
    <property type="match status" value="1"/>
</dbReference>
<evidence type="ECO:0000256" key="2">
    <source>
        <dbReference type="ARBA" id="ARBA00022540"/>
    </source>
</evidence>
<name>A0A4U7JDK8_9FIRM</name>
<keyword evidence="2 4" id="KW-0396">Initiation factor</keyword>
<dbReference type="InterPro" id="IPR019813">
    <property type="entry name" value="Translation_initiation_fac3_CS"/>
</dbReference>
<dbReference type="InterPro" id="IPR036787">
    <property type="entry name" value="T_IF-3_N_sf"/>
</dbReference>
<proteinExistence type="inferred from homology"/>
<feature type="domain" description="Translation initiation factor 3 C-terminal" evidence="7">
    <location>
        <begin position="87"/>
        <end position="172"/>
    </location>
</feature>
<dbReference type="FunFam" id="3.30.110.10:FF:000001">
    <property type="entry name" value="Translation initiation factor IF-3"/>
    <property type="match status" value="1"/>
</dbReference>
<dbReference type="OrthoDB" id="9806014at2"/>